<evidence type="ECO:0000313" key="5">
    <source>
        <dbReference type="EMBL" id="ACP27169.1"/>
    </source>
</evidence>
<evidence type="ECO:0000256" key="2">
    <source>
        <dbReference type="ARBA" id="ARBA00023012"/>
    </source>
</evidence>
<gene>
    <name evidence="5" type="ordered locus">NGR_c34450</name>
</gene>
<dbReference type="GO" id="GO:0000160">
    <property type="term" value="P:phosphorelay signal transduction system"/>
    <property type="evidence" value="ECO:0007669"/>
    <property type="project" value="UniProtKB-KW"/>
</dbReference>
<organism evidence="5 6">
    <name type="scientific">Sinorhizobium fredii (strain NBRC 101917 / NGR234)</name>
    <dbReference type="NCBI Taxonomy" id="394"/>
    <lineage>
        <taxon>Bacteria</taxon>
        <taxon>Pseudomonadati</taxon>
        <taxon>Pseudomonadota</taxon>
        <taxon>Alphaproteobacteria</taxon>
        <taxon>Hyphomicrobiales</taxon>
        <taxon>Rhizobiaceae</taxon>
        <taxon>Sinorhizobium/Ensifer group</taxon>
        <taxon>Sinorhizobium</taxon>
    </lineage>
</organism>
<dbReference type="InterPro" id="IPR001789">
    <property type="entry name" value="Sig_transdc_resp-reg_receiver"/>
</dbReference>
<dbReference type="HOGENOM" id="CLU_000445_69_17_5"/>
<keyword evidence="5" id="KW-0418">Kinase</keyword>
<evidence type="ECO:0000259" key="4">
    <source>
        <dbReference type="PROSITE" id="PS50110"/>
    </source>
</evidence>
<dbReference type="PATRIC" id="fig|394.7.peg.6292"/>
<dbReference type="KEGG" id="rhi:NGR_c34450"/>
<dbReference type="AlphaFoldDB" id="C3MBG0"/>
<protein>
    <submittedName>
        <fullName evidence="5">Two-component sensor protein/histidine protein kinase</fullName>
    </submittedName>
</protein>
<keyword evidence="5" id="KW-0808">Transferase</keyword>
<dbReference type="RefSeq" id="WP_012709916.1">
    <property type="nucleotide sequence ID" value="NC_012587.1"/>
</dbReference>
<evidence type="ECO:0000256" key="1">
    <source>
        <dbReference type="ARBA" id="ARBA00022553"/>
    </source>
</evidence>
<dbReference type="Pfam" id="PF00072">
    <property type="entry name" value="Response_reg"/>
    <property type="match status" value="1"/>
</dbReference>
<sequence>MTRILLVEDNEMNRDMLSRRLSRRGFDVLIAENGKDGVEIAASERPDLILMDMSLPVMDGWEATRQIKANPVTCGIPVIALTAHAMASDRDMALDAGCDDYDSKPIDLPQLVRKIEQLLTTPH</sequence>
<dbReference type="STRING" id="394.NGR_c34450"/>
<evidence type="ECO:0000256" key="3">
    <source>
        <dbReference type="PROSITE-ProRule" id="PRU00169"/>
    </source>
</evidence>
<dbReference type="GO" id="GO:0016301">
    <property type="term" value="F:kinase activity"/>
    <property type="evidence" value="ECO:0007669"/>
    <property type="project" value="UniProtKB-KW"/>
</dbReference>
<feature type="domain" description="Response regulatory" evidence="4">
    <location>
        <begin position="3"/>
        <end position="119"/>
    </location>
</feature>
<reference evidence="5 6" key="1">
    <citation type="journal article" date="2009" name="Appl. Environ. Microbiol.">
        <title>Rhizobium sp. strain NGR234 possesses a remarkable number of secretion systems.</title>
        <authorList>
            <person name="Schmeisser C."/>
            <person name="Liesegang H."/>
            <person name="Krysciak D."/>
            <person name="Bakkou N."/>
            <person name="Le Quere A."/>
            <person name="Wollherr A."/>
            <person name="Heinemeyer I."/>
            <person name="Morgenstern B."/>
            <person name="Pommerening-Roeser A."/>
            <person name="Flores M."/>
            <person name="Palacios R."/>
            <person name="Brenner S."/>
            <person name="Gottschalk G."/>
            <person name="Schmitz R.A."/>
            <person name="Broughton W.J."/>
            <person name="Perret X."/>
            <person name="Strittmatter A.W."/>
            <person name="Streit W.R."/>
        </authorList>
    </citation>
    <scope>NUCLEOTIDE SEQUENCE [LARGE SCALE GENOMIC DNA]</scope>
    <source>
        <strain evidence="6">NBRC 101917 / NGR234</strain>
    </source>
</reference>
<dbReference type="PROSITE" id="PS50110">
    <property type="entry name" value="RESPONSE_REGULATORY"/>
    <property type="match status" value="1"/>
</dbReference>
<dbReference type="InterPro" id="IPR011006">
    <property type="entry name" value="CheY-like_superfamily"/>
</dbReference>
<keyword evidence="2" id="KW-0902">Two-component regulatory system</keyword>
<name>C3MBG0_SINFN</name>
<keyword evidence="1 3" id="KW-0597">Phosphoprotein</keyword>
<dbReference type="Proteomes" id="UP000001054">
    <property type="component" value="Chromosome"/>
</dbReference>
<evidence type="ECO:0000313" key="6">
    <source>
        <dbReference type="Proteomes" id="UP000001054"/>
    </source>
</evidence>
<accession>C3MBG0</accession>
<keyword evidence="6" id="KW-1185">Reference proteome</keyword>
<proteinExistence type="predicted"/>
<dbReference type="OrthoDB" id="9801602at2"/>
<dbReference type="SMART" id="SM00448">
    <property type="entry name" value="REC"/>
    <property type="match status" value="1"/>
</dbReference>
<dbReference type="SUPFAM" id="SSF52172">
    <property type="entry name" value="CheY-like"/>
    <property type="match status" value="1"/>
</dbReference>
<dbReference type="PANTHER" id="PTHR45339">
    <property type="entry name" value="HYBRID SIGNAL TRANSDUCTION HISTIDINE KINASE J"/>
    <property type="match status" value="1"/>
</dbReference>
<dbReference type="eggNOG" id="COG0745">
    <property type="taxonomic scope" value="Bacteria"/>
</dbReference>
<dbReference type="Gene3D" id="3.40.50.2300">
    <property type="match status" value="1"/>
</dbReference>
<feature type="modified residue" description="4-aspartylphosphate" evidence="3">
    <location>
        <position position="52"/>
    </location>
</feature>
<dbReference type="PANTHER" id="PTHR45339:SF1">
    <property type="entry name" value="HYBRID SIGNAL TRANSDUCTION HISTIDINE KINASE J"/>
    <property type="match status" value="1"/>
</dbReference>
<dbReference type="EMBL" id="CP001389">
    <property type="protein sequence ID" value="ACP27169.1"/>
    <property type="molecule type" value="Genomic_DNA"/>
</dbReference>